<comment type="caution">
    <text evidence="1">The sequence shown here is derived from an EMBL/GenBank/DDBJ whole genome shotgun (WGS) entry which is preliminary data.</text>
</comment>
<proteinExistence type="predicted"/>
<evidence type="ECO:0000313" key="1">
    <source>
        <dbReference type="EMBL" id="MEQ2709599.1"/>
    </source>
</evidence>
<dbReference type="RefSeq" id="WP_349109992.1">
    <property type="nucleotide sequence ID" value="NZ_JBBNIN010000001.1"/>
</dbReference>
<dbReference type="Proteomes" id="UP001482154">
    <property type="component" value="Unassembled WGS sequence"/>
</dbReference>
<dbReference type="EMBL" id="JBBNIN010000001">
    <property type="protein sequence ID" value="MEQ2709599.1"/>
    <property type="molecule type" value="Genomic_DNA"/>
</dbReference>
<gene>
    <name evidence="1" type="ORF">AAAU51_00145</name>
</gene>
<evidence type="ECO:0000313" key="2">
    <source>
        <dbReference type="Proteomes" id="UP001482154"/>
    </source>
</evidence>
<keyword evidence="2" id="KW-1185">Reference proteome</keyword>
<organism evidence="1 2">
    <name type="scientific">Anaerostipes amylophilus</name>
    <dbReference type="NCBI Taxonomy" id="2981779"/>
    <lineage>
        <taxon>Bacteria</taxon>
        <taxon>Bacillati</taxon>
        <taxon>Bacillota</taxon>
        <taxon>Clostridia</taxon>
        <taxon>Lachnospirales</taxon>
        <taxon>Lachnospiraceae</taxon>
        <taxon>Anaerostipes</taxon>
    </lineage>
</organism>
<sequence>MKSYLTALDDVSFMRVQYGSKIIGKELPVFGGFYATKDNYYVVTGENNTDEDNTKEVYRITKYDKHWNKITSTGLTNCNTTKPFNAGSCRIDVSGNYMIIHTCHEMYKSDDGYNYQVNVTIQVDIDKMKITDSYTGVMDQRESRILHNG</sequence>
<protein>
    <submittedName>
        <fullName evidence="1">Uncharacterized protein</fullName>
    </submittedName>
</protein>
<accession>A0ABV1IQV2</accession>
<name>A0ABV1IQV2_9FIRM</name>
<reference evidence="1 2" key="1">
    <citation type="submission" date="2024-04" db="EMBL/GenBank/DDBJ databases">
        <title>Human intestinal bacterial collection.</title>
        <authorList>
            <person name="Pauvert C."/>
            <person name="Hitch T.C.A."/>
            <person name="Clavel T."/>
        </authorList>
    </citation>
    <scope>NUCLEOTIDE SEQUENCE [LARGE SCALE GENOMIC DNA]</scope>
    <source>
        <strain evidence="1 2">CLA-AA-H249</strain>
    </source>
</reference>